<dbReference type="Proteomes" id="UP001466893">
    <property type="component" value="Chromosome"/>
</dbReference>
<dbReference type="PIRSF" id="PIRSF007028">
    <property type="entry name" value="UCP007028"/>
    <property type="match status" value="1"/>
</dbReference>
<dbReference type="SUPFAM" id="SSF54909">
    <property type="entry name" value="Dimeric alpha+beta barrel"/>
    <property type="match status" value="1"/>
</dbReference>
<keyword evidence="2" id="KW-1185">Reference proteome</keyword>
<organism evidence="1 2">
    <name type="scientific">Kosakonia calanthes</name>
    <dbReference type="NCBI Taxonomy" id="3139408"/>
    <lineage>
        <taxon>Bacteria</taxon>
        <taxon>Pseudomonadati</taxon>
        <taxon>Pseudomonadota</taxon>
        <taxon>Gammaproteobacteria</taxon>
        <taxon>Enterobacterales</taxon>
        <taxon>Enterobacteriaceae</taxon>
        <taxon>Kosakonia</taxon>
    </lineage>
</organism>
<name>A0ABZ3B1M6_9ENTR</name>
<evidence type="ECO:0000313" key="2">
    <source>
        <dbReference type="Proteomes" id="UP001466893"/>
    </source>
</evidence>
<dbReference type="Pfam" id="PF07237">
    <property type="entry name" value="DUF1428"/>
    <property type="match status" value="1"/>
</dbReference>
<dbReference type="InterPro" id="IPR009874">
    <property type="entry name" value="DUF1428"/>
</dbReference>
<sequence length="117" mass="13348">MKYVDGFVIAVPADKKEAYRARAAEFIPFFKEFGAIRIVECWAEDLPDGNVTDFRAAVKAEEHEEVVFRWIEYPSKAVRDSANHKLMTDPRIRGLGGEKSFDGKRMLYGGFVTILDE</sequence>
<evidence type="ECO:0000313" key="1">
    <source>
        <dbReference type="EMBL" id="WZV96615.1"/>
    </source>
</evidence>
<proteinExistence type="predicted"/>
<gene>
    <name evidence="1" type="ORF">AAEY27_13060</name>
</gene>
<dbReference type="InterPro" id="IPR011008">
    <property type="entry name" value="Dimeric_a/b-barrel"/>
</dbReference>
<dbReference type="EMBL" id="CP151800">
    <property type="protein sequence ID" value="WZV96615.1"/>
    <property type="molecule type" value="Genomic_DNA"/>
</dbReference>
<reference evidence="1 2" key="1">
    <citation type="submission" date="2024-04" db="EMBL/GenBank/DDBJ databases">
        <title>Kosakonia calanthae sp. nov., a halophilic bacterium isolated from leaves of Calanthe tiplacata.</title>
        <authorList>
            <person name="Wu P."/>
        </authorList>
    </citation>
    <scope>NUCLEOTIDE SEQUENCE [LARGE SCALE GENOMIC DNA]</scope>
    <source>
        <strain evidence="1 2">BYX6</strain>
    </source>
</reference>
<dbReference type="RefSeq" id="WP_342321013.1">
    <property type="nucleotide sequence ID" value="NZ_CP151800.1"/>
</dbReference>
<accession>A0ABZ3B1M6</accession>
<protein>
    <submittedName>
        <fullName evidence="1">DUF1428 family protein</fullName>
    </submittedName>
</protein>
<dbReference type="Gene3D" id="3.30.70.100">
    <property type="match status" value="1"/>
</dbReference>